<protein>
    <submittedName>
        <fullName evidence="1">Hemolysin, contains CBS domains</fullName>
    </submittedName>
</protein>
<sequence length="429" mass="48139">MGLWLALILCILLSAFFSATETAFSACNRVKLKTVDGPRKEKAQIALGLLEKYDSLITTVLIGNNLVNIVGTAIATLLFTTRILPGQEDLATTIASVMMTVLVLFLGEVGPKTLAKQQPEKYAMYVSPVIRFLMTVLKPLDWLFALWRKLLAKLVKPEQEESQIEEELMTMIDEAQTEGDIEEEEGELIRSAIEFNDQNAADIMTPRVDVTALEDTATIETAADVFRDTWFSRIPVYHEDLDHIVGILHEKDFYKLTHEGCTDITKIMKEPVFAPATLSISNLLKLFRTSQTHLVILLDEYGGTDGIVTMEDVLEELVGEIYDEHDEVSEEVVEQEDGTLIVDGNMQLQELLEKFGVEDDEYDADTVGGWASEMLEKVPEVGDSFTLDRHQFTVTEMDGFRVIRMQVTELPEETETAEAEETGEPEAEE</sequence>
<comment type="caution">
    <text evidence="1">The sequence shown here is derived from an EMBL/GenBank/DDBJ whole genome shotgun (WGS) entry which is preliminary data.</text>
</comment>
<name>A0AC61PKK9_9FIRM</name>
<gene>
    <name evidence="1" type="ORF">SAMN06297397_1338</name>
</gene>
<proteinExistence type="predicted"/>
<organism evidence="1 2">
    <name type="scientific">Aristaeella lactis</name>
    <dbReference type="NCBI Taxonomy" id="3046383"/>
    <lineage>
        <taxon>Bacteria</taxon>
        <taxon>Bacillati</taxon>
        <taxon>Bacillota</taxon>
        <taxon>Clostridia</taxon>
        <taxon>Eubacteriales</taxon>
        <taxon>Aristaeellaceae</taxon>
        <taxon>Aristaeella</taxon>
    </lineage>
</organism>
<reference evidence="1" key="1">
    <citation type="submission" date="2017-04" db="EMBL/GenBank/DDBJ databases">
        <authorList>
            <person name="Varghese N."/>
            <person name="Submissions S."/>
        </authorList>
    </citation>
    <scope>NUCLEOTIDE SEQUENCE</scope>
    <source>
        <strain evidence="1">WTE2008</strain>
    </source>
</reference>
<evidence type="ECO:0000313" key="2">
    <source>
        <dbReference type="Proteomes" id="UP000192328"/>
    </source>
</evidence>
<dbReference type="EMBL" id="FWXZ01000002">
    <property type="protein sequence ID" value="SMC54126.1"/>
    <property type="molecule type" value="Genomic_DNA"/>
</dbReference>
<keyword evidence="2" id="KW-1185">Reference proteome</keyword>
<dbReference type="Proteomes" id="UP000192328">
    <property type="component" value="Unassembled WGS sequence"/>
</dbReference>
<accession>A0AC61PKK9</accession>
<evidence type="ECO:0000313" key="1">
    <source>
        <dbReference type="EMBL" id="SMC54126.1"/>
    </source>
</evidence>